<dbReference type="EMBL" id="JBBNAE010000004">
    <property type="protein sequence ID" value="KAK9130121.1"/>
    <property type="molecule type" value="Genomic_DNA"/>
</dbReference>
<accession>A0AAP0P7A4</accession>
<feature type="transmembrane region" description="Helical" evidence="8">
    <location>
        <begin position="262"/>
        <end position="283"/>
    </location>
</feature>
<keyword evidence="3 8" id="KW-0812">Transmembrane</keyword>
<keyword evidence="6 8" id="KW-0472">Membrane</keyword>
<feature type="compositionally biased region" description="Basic residues" evidence="7">
    <location>
        <begin position="70"/>
        <end position="81"/>
    </location>
</feature>
<evidence type="ECO:0000256" key="3">
    <source>
        <dbReference type="ARBA" id="ARBA00022692"/>
    </source>
</evidence>
<keyword evidence="5 8" id="KW-1133">Transmembrane helix</keyword>
<name>A0AAP0P7A4_9MAGN</name>
<feature type="transmembrane region" description="Helical" evidence="8">
    <location>
        <begin position="412"/>
        <end position="436"/>
    </location>
</feature>
<keyword evidence="4" id="KW-1001">Plastid inner membrane</keyword>
<feature type="transmembrane region" description="Helical" evidence="8">
    <location>
        <begin position="303"/>
        <end position="326"/>
    </location>
</feature>
<dbReference type="NCBIfam" id="TIGR00785">
    <property type="entry name" value="dass"/>
    <property type="match status" value="1"/>
</dbReference>
<dbReference type="InterPro" id="IPR001898">
    <property type="entry name" value="SLC13A/DASS"/>
</dbReference>
<feature type="transmembrane region" description="Helical" evidence="8">
    <location>
        <begin position="90"/>
        <end position="107"/>
    </location>
</feature>
<feature type="transmembrane region" description="Helical" evidence="8">
    <location>
        <begin position="532"/>
        <end position="555"/>
    </location>
</feature>
<feature type="compositionally biased region" description="Low complexity" evidence="7">
    <location>
        <begin position="1"/>
        <end position="23"/>
    </location>
</feature>
<evidence type="ECO:0000256" key="7">
    <source>
        <dbReference type="SAM" id="MobiDB-lite"/>
    </source>
</evidence>
<evidence type="ECO:0000256" key="4">
    <source>
        <dbReference type="ARBA" id="ARBA00022780"/>
    </source>
</evidence>
<proteinExistence type="inferred from homology"/>
<evidence type="ECO:0000256" key="8">
    <source>
        <dbReference type="SAM" id="Phobius"/>
    </source>
</evidence>
<evidence type="ECO:0000256" key="1">
    <source>
        <dbReference type="ARBA" id="ARBA00004478"/>
    </source>
</evidence>
<dbReference type="PANTHER" id="PTHR42826">
    <property type="entry name" value="DICARBOXYLATE TRANSPORTER 2.1, CHLOROPLASTIC"/>
    <property type="match status" value="1"/>
</dbReference>
<feature type="region of interest" description="Disordered" evidence="7">
    <location>
        <begin position="1"/>
        <end position="85"/>
    </location>
</feature>
<dbReference type="Proteomes" id="UP001417504">
    <property type="component" value="Unassembled WGS sequence"/>
</dbReference>
<dbReference type="GO" id="GO:0015140">
    <property type="term" value="F:malate transmembrane transporter activity"/>
    <property type="evidence" value="ECO:0007669"/>
    <property type="project" value="UniProtKB-ARBA"/>
</dbReference>
<feature type="transmembrane region" description="Helical" evidence="8">
    <location>
        <begin position="191"/>
        <end position="211"/>
    </location>
</feature>
<evidence type="ECO:0000256" key="2">
    <source>
        <dbReference type="ARBA" id="ARBA00007349"/>
    </source>
</evidence>
<evidence type="ECO:0000313" key="9">
    <source>
        <dbReference type="EMBL" id="KAK9130121.1"/>
    </source>
</evidence>
<keyword evidence="10" id="KW-1185">Reference proteome</keyword>
<dbReference type="GO" id="GO:0009706">
    <property type="term" value="C:chloroplast inner membrane"/>
    <property type="evidence" value="ECO:0007669"/>
    <property type="project" value="UniProtKB-SubCell"/>
</dbReference>
<feature type="transmembrane region" description="Helical" evidence="8">
    <location>
        <begin position="448"/>
        <end position="469"/>
    </location>
</feature>
<feature type="transmembrane region" description="Helical" evidence="8">
    <location>
        <begin position="119"/>
        <end position="144"/>
    </location>
</feature>
<feature type="transmembrane region" description="Helical" evidence="8">
    <location>
        <begin position="156"/>
        <end position="179"/>
    </location>
</feature>
<dbReference type="InterPro" id="IPR030676">
    <property type="entry name" value="CitT-rel"/>
</dbReference>
<feature type="transmembrane region" description="Helical" evidence="8">
    <location>
        <begin position="356"/>
        <end position="373"/>
    </location>
</feature>
<feature type="transmembrane region" description="Helical" evidence="8">
    <location>
        <begin position="379"/>
        <end position="400"/>
    </location>
</feature>
<dbReference type="AlphaFoldDB" id="A0AAP0P7A4"/>
<protein>
    <submittedName>
        <fullName evidence="9">Uncharacterized protein</fullName>
    </submittedName>
</protein>
<evidence type="ECO:0000256" key="6">
    <source>
        <dbReference type="ARBA" id="ARBA00023136"/>
    </source>
</evidence>
<comment type="subcellular location">
    <subcellularLocation>
        <location evidence="1">Plastid</location>
        <location evidence="1">Chloroplast inner membrane</location>
        <topology evidence="1">Multi-pass membrane protein</topology>
    </subcellularLocation>
</comment>
<sequence>MTQSFALSLSISISSPSQTPHSYSHSHYRRSPPSIPFPIKSQPSIPPLSRISPSPPAPPPRTLIQSSSSHQKHKHKHKHKQISSSDGAKVIPVFLSVAIGALIRFLIPKPPQVSTQAWQLLSIFAATNAGLVLSPLPIGAWAFLALTASVATKTLTFAEAFAGFTSDVIWLIVISNFLARGFVKTGLGDRIATYFVKCLGSSALGLSYGLTFGELLTAPAMPSTIARAGGVFLPIIKSTLSMSTPAAASASASASERKLGAYLIMSQLHSAGHSSALFLTAAANNLLILKLVEELGIKIASPWVTWFKAASLPALVSLLVTPFILYKIYPPETEDTLNATAIASAKLEQMGPVTKNEWAMIGTMILAVSLWIFGEAIGIGSAVAAMLALCTLLISGVLNWDDCLGEKSAWDTLAWFAVLVGMAGQLANLGIVTWFSDCVANFLQSFSLSWPSAFGVLQAAYFFIHYLFASQAAHVGALYSSFLAMHVASGVPGVLAALSLAFNTSLFGALTHYSSAQAAAYYGAGYVDVPDFFRLGIIMAAVSAVIWVGVGVFWWKFLGLY</sequence>
<keyword evidence="4" id="KW-0934">Plastid</keyword>
<comment type="similarity">
    <text evidence="2">Belongs to the SLC13A/DASS transporter (TC 2.A.47) family. DIT1 subfamily.</text>
</comment>
<evidence type="ECO:0000313" key="10">
    <source>
        <dbReference type="Proteomes" id="UP001417504"/>
    </source>
</evidence>
<feature type="transmembrane region" description="Helical" evidence="8">
    <location>
        <begin position="481"/>
        <end position="502"/>
    </location>
</feature>
<gene>
    <name evidence="9" type="ORF">Sjap_010608</name>
</gene>
<feature type="compositionally biased region" description="Low complexity" evidence="7">
    <location>
        <begin position="41"/>
        <end position="52"/>
    </location>
</feature>
<dbReference type="Pfam" id="PF00939">
    <property type="entry name" value="Na_sulph_symp"/>
    <property type="match status" value="1"/>
</dbReference>
<organism evidence="9 10">
    <name type="scientific">Stephania japonica</name>
    <dbReference type="NCBI Taxonomy" id="461633"/>
    <lineage>
        <taxon>Eukaryota</taxon>
        <taxon>Viridiplantae</taxon>
        <taxon>Streptophyta</taxon>
        <taxon>Embryophyta</taxon>
        <taxon>Tracheophyta</taxon>
        <taxon>Spermatophyta</taxon>
        <taxon>Magnoliopsida</taxon>
        <taxon>Ranunculales</taxon>
        <taxon>Menispermaceae</taxon>
        <taxon>Menispermoideae</taxon>
        <taxon>Cissampelideae</taxon>
        <taxon>Stephania</taxon>
    </lineage>
</organism>
<reference evidence="9 10" key="1">
    <citation type="submission" date="2024-01" db="EMBL/GenBank/DDBJ databases">
        <title>Genome assemblies of Stephania.</title>
        <authorList>
            <person name="Yang L."/>
        </authorList>
    </citation>
    <scope>NUCLEOTIDE SEQUENCE [LARGE SCALE GENOMIC DNA]</scope>
    <source>
        <strain evidence="9">QJT</strain>
        <tissue evidence="9">Leaf</tissue>
    </source>
</reference>
<comment type="caution">
    <text evidence="9">The sequence shown here is derived from an EMBL/GenBank/DDBJ whole genome shotgun (WGS) entry which is preliminary data.</text>
</comment>
<evidence type="ECO:0000256" key="5">
    <source>
        <dbReference type="ARBA" id="ARBA00022989"/>
    </source>
</evidence>